<organism evidence="3 4">
    <name type="scientific">Streptomyces populi</name>
    <dbReference type="NCBI Taxonomy" id="2058924"/>
    <lineage>
        <taxon>Bacteria</taxon>
        <taxon>Bacillati</taxon>
        <taxon>Actinomycetota</taxon>
        <taxon>Actinomycetes</taxon>
        <taxon>Kitasatosporales</taxon>
        <taxon>Streptomycetaceae</taxon>
        <taxon>Streptomyces</taxon>
    </lineage>
</organism>
<dbReference type="RefSeq" id="WP_103550745.1">
    <property type="nucleotide sequence ID" value="NZ_KZ626874.1"/>
</dbReference>
<reference evidence="3 4" key="1">
    <citation type="submission" date="2017-12" db="EMBL/GenBank/DDBJ databases">
        <title>Streptomyces populusis sp. nov., a novel endophytic actinobacterium isolated from stems of Populus adenopoda Maxim.</title>
        <authorList>
            <person name="Wang Z."/>
        </authorList>
    </citation>
    <scope>NUCLEOTIDE SEQUENCE [LARGE SCALE GENOMIC DNA]</scope>
    <source>
        <strain evidence="3 4">A249</strain>
    </source>
</reference>
<dbReference type="Proteomes" id="UP000236178">
    <property type="component" value="Unassembled WGS sequence"/>
</dbReference>
<gene>
    <name evidence="3" type="ORF">CW362_19190</name>
</gene>
<keyword evidence="2" id="KW-0812">Transmembrane</keyword>
<keyword evidence="4" id="KW-1185">Reference proteome</keyword>
<evidence type="ECO:0000256" key="1">
    <source>
        <dbReference type="SAM" id="MobiDB-lite"/>
    </source>
</evidence>
<name>A0A2I0SN26_9ACTN</name>
<comment type="caution">
    <text evidence="3">The sequence shown here is derived from an EMBL/GenBank/DDBJ whole genome shotgun (WGS) entry which is preliminary data.</text>
</comment>
<dbReference type="EMBL" id="PJOS01000035">
    <property type="protein sequence ID" value="PKT71336.1"/>
    <property type="molecule type" value="Genomic_DNA"/>
</dbReference>
<evidence type="ECO:0000313" key="3">
    <source>
        <dbReference type="EMBL" id="PKT71336.1"/>
    </source>
</evidence>
<accession>A0A2I0SN26</accession>
<proteinExistence type="predicted"/>
<protein>
    <submittedName>
        <fullName evidence="3">Uncharacterized protein</fullName>
    </submittedName>
</protein>
<evidence type="ECO:0000256" key="2">
    <source>
        <dbReference type="SAM" id="Phobius"/>
    </source>
</evidence>
<dbReference type="AlphaFoldDB" id="A0A2I0SN26"/>
<feature type="region of interest" description="Disordered" evidence="1">
    <location>
        <begin position="26"/>
        <end position="56"/>
    </location>
</feature>
<evidence type="ECO:0000313" key="4">
    <source>
        <dbReference type="Proteomes" id="UP000236178"/>
    </source>
</evidence>
<feature type="transmembrane region" description="Helical" evidence="2">
    <location>
        <begin position="64"/>
        <end position="83"/>
    </location>
</feature>
<sequence>MTTWDDEGTPLVAFARLTDASWLDSDDGDRRGRGELLGYGSAQPGSGRGGDLPGGRSSAGRARLVMVAVAALTVVAALAVSLVRPDTVAPAPLGYLGCYDWARVMVAVTRLPGNKTREASHPISRVWPDQQAGPSDPLDIEMMVRHAWQNRKEPSVR</sequence>
<keyword evidence="2" id="KW-1133">Transmembrane helix</keyword>
<keyword evidence="2" id="KW-0472">Membrane</keyword>